<organism evidence="1 2">
    <name type="scientific">Bradyrhizobium iriomotense</name>
    <dbReference type="NCBI Taxonomy" id="441950"/>
    <lineage>
        <taxon>Bacteria</taxon>
        <taxon>Pseudomonadati</taxon>
        <taxon>Pseudomonadota</taxon>
        <taxon>Alphaproteobacteria</taxon>
        <taxon>Hyphomicrobiales</taxon>
        <taxon>Nitrobacteraceae</taxon>
        <taxon>Bradyrhizobium</taxon>
    </lineage>
</organism>
<keyword evidence="2" id="KW-1185">Reference proteome</keyword>
<sequence length="115" mass="13138">MASAFAAAPYVVRVMIKSEEQWARFELRRQSDALVYTFDRAARADGSVGYKRRDGDYWIIRKPGWGWIALDEASQSCAGRPWNVLPDDQGDRPPEGDWVSRKGAKSYVYSLVYID</sequence>
<dbReference type="EMBL" id="BSOW01000007">
    <property type="protein sequence ID" value="GLR85731.1"/>
    <property type="molecule type" value="Genomic_DNA"/>
</dbReference>
<dbReference type="Proteomes" id="UP001156905">
    <property type="component" value="Unassembled WGS sequence"/>
</dbReference>
<accession>A0ABQ6AZN4</accession>
<name>A0ABQ6AZN4_9BRAD</name>
<gene>
    <name evidence="1" type="ORF">GCM10007857_24420</name>
</gene>
<evidence type="ECO:0000313" key="1">
    <source>
        <dbReference type="EMBL" id="GLR85731.1"/>
    </source>
</evidence>
<comment type="caution">
    <text evidence="1">The sequence shown here is derived from an EMBL/GenBank/DDBJ whole genome shotgun (WGS) entry which is preliminary data.</text>
</comment>
<reference evidence="2" key="1">
    <citation type="journal article" date="2019" name="Int. J. Syst. Evol. Microbiol.">
        <title>The Global Catalogue of Microorganisms (GCM) 10K type strain sequencing project: providing services to taxonomists for standard genome sequencing and annotation.</title>
        <authorList>
            <consortium name="The Broad Institute Genomics Platform"/>
            <consortium name="The Broad Institute Genome Sequencing Center for Infectious Disease"/>
            <person name="Wu L."/>
            <person name="Ma J."/>
        </authorList>
    </citation>
    <scope>NUCLEOTIDE SEQUENCE [LARGE SCALE GENOMIC DNA]</scope>
    <source>
        <strain evidence="2">NBRC 102520</strain>
    </source>
</reference>
<protein>
    <submittedName>
        <fullName evidence="1">Uncharacterized protein</fullName>
    </submittedName>
</protein>
<evidence type="ECO:0000313" key="2">
    <source>
        <dbReference type="Proteomes" id="UP001156905"/>
    </source>
</evidence>
<proteinExistence type="predicted"/>